<comment type="domain">
    <text evidence="3">2 residues (Tyr-60 and Arg-63) present in a large hydrophobic pocket are probably involved in substrate specificity. They are important for desuccinylation activity, but dispensable for deacetylation activity.</text>
</comment>
<dbReference type="PROSITE" id="PS50305">
    <property type="entry name" value="SIRTUIN"/>
    <property type="match status" value="1"/>
</dbReference>
<dbReference type="InterPro" id="IPR029035">
    <property type="entry name" value="DHS-like_NAD/FAD-binding_dom"/>
</dbReference>
<evidence type="ECO:0000259" key="5">
    <source>
        <dbReference type="PROSITE" id="PS50305"/>
    </source>
</evidence>
<dbReference type="InterPro" id="IPR026590">
    <property type="entry name" value="Ssirtuin_cat_dom"/>
</dbReference>
<dbReference type="AlphaFoldDB" id="A0A344J6H1"/>
<organism evidence="6 7">
    <name type="scientific">Solilutibacter oculi</name>
    <dbReference type="NCBI Taxonomy" id="2698682"/>
    <lineage>
        <taxon>Bacteria</taxon>
        <taxon>Pseudomonadati</taxon>
        <taxon>Pseudomonadota</taxon>
        <taxon>Gammaproteobacteria</taxon>
        <taxon>Lysobacterales</taxon>
        <taxon>Lysobacteraceae</taxon>
        <taxon>Solilutibacter</taxon>
    </lineage>
</organism>
<evidence type="ECO:0000256" key="1">
    <source>
        <dbReference type="ARBA" id="ARBA00022679"/>
    </source>
</evidence>
<dbReference type="Gene3D" id="3.40.50.1220">
    <property type="entry name" value="TPP-binding domain"/>
    <property type="match status" value="1"/>
</dbReference>
<comment type="caution">
    <text evidence="3">Lacks conserved residue(s) required for the propagation of feature annotation.</text>
</comment>
<feature type="domain" description="Deacetylase sirtuin-type" evidence="5">
    <location>
        <begin position="1"/>
        <end position="248"/>
    </location>
</feature>
<feature type="binding site" evidence="3 4">
    <location>
        <position position="119"/>
    </location>
    <ligand>
        <name>Zn(2+)</name>
        <dbReference type="ChEBI" id="CHEBI:29105"/>
    </ligand>
</feature>
<comment type="catalytic activity">
    <reaction evidence="3">
        <text>N(6)-acetyl-L-lysyl-[protein] + NAD(+) + H2O = 2''-O-acetyl-ADP-D-ribose + nicotinamide + L-lysyl-[protein]</text>
        <dbReference type="Rhea" id="RHEA:43636"/>
        <dbReference type="Rhea" id="RHEA-COMP:9752"/>
        <dbReference type="Rhea" id="RHEA-COMP:10731"/>
        <dbReference type="ChEBI" id="CHEBI:15377"/>
        <dbReference type="ChEBI" id="CHEBI:17154"/>
        <dbReference type="ChEBI" id="CHEBI:29969"/>
        <dbReference type="ChEBI" id="CHEBI:57540"/>
        <dbReference type="ChEBI" id="CHEBI:61930"/>
        <dbReference type="ChEBI" id="CHEBI:83767"/>
        <dbReference type="EC" id="2.3.1.286"/>
    </reaction>
</comment>
<feature type="active site" description="Proton acceptor" evidence="3 4">
    <location>
        <position position="111"/>
    </location>
</feature>
<name>A0A344J6H1_9GAMM</name>
<feature type="binding site" evidence="3">
    <location>
        <begin position="93"/>
        <end position="96"/>
    </location>
    <ligand>
        <name>NAD(+)</name>
        <dbReference type="ChEBI" id="CHEBI:57540"/>
    </ligand>
</feature>
<protein>
    <recommendedName>
        <fullName evidence="3">NAD-dependent protein deacylase</fullName>
        <ecNumber evidence="3">2.3.1.286</ecNumber>
    </recommendedName>
    <alternativeName>
        <fullName evidence="3">Regulatory protein SIR2 homolog</fullName>
    </alternativeName>
</protein>
<dbReference type="GO" id="GO:0017136">
    <property type="term" value="F:histone deacetylase activity, NAD-dependent"/>
    <property type="evidence" value="ECO:0007669"/>
    <property type="project" value="TreeGrafter"/>
</dbReference>
<feature type="binding site" evidence="3 4">
    <location>
        <position position="153"/>
    </location>
    <ligand>
        <name>Zn(2+)</name>
        <dbReference type="ChEBI" id="CHEBI:29105"/>
    </ligand>
</feature>
<dbReference type="EMBL" id="CP029556">
    <property type="protein sequence ID" value="AXA84631.1"/>
    <property type="molecule type" value="Genomic_DNA"/>
</dbReference>
<accession>A0A344J6H1</accession>
<dbReference type="EC" id="2.3.1.286" evidence="3"/>
<dbReference type="GO" id="GO:0005737">
    <property type="term" value="C:cytoplasm"/>
    <property type="evidence" value="ECO:0007669"/>
    <property type="project" value="UniProtKB-SubCell"/>
</dbReference>
<dbReference type="KEGG" id="lue:DCD74_07995"/>
<keyword evidence="3 4" id="KW-0862">Zinc</keyword>
<feature type="binding site" evidence="3">
    <location>
        <position position="60"/>
    </location>
    <ligand>
        <name>substrate</name>
    </ligand>
</feature>
<gene>
    <name evidence="3" type="primary">cobB</name>
    <name evidence="6" type="ORF">DCD74_07995</name>
</gene>
<dbReference type="HAMAP" id="MF_01121">
    <property type="entry name" value="Sirtuin_ClassIII"/>
    <property type="match status" value="1"/>
</dbReference>
<dbReference type="NCBIfam" id="NF001753">
    <property type="entry name" value="PRK00481.1-3"/>
    <property type="match status" value="1"/>
</dbReference>
<evidence type="ECO:0000256" key="4">
    <source>
        <dbReference type="PROSITE-ProRule" id="PRU00236"/>
    </source>
</evidence>
<evidence type="ECO:0000313" key="7">
    <source>
        <dbReference type="Proteomes" id="UP000251842"/>
    </source>
</evidence>
<feature type="binding site" evidence="3">
    <location>
        <begin position="190"/>
        <end position="192"/>
    </location>
    <ligand>
        <name>NAD(+)</name>
        <dbReference type="ChEBI" id="CHEBI:57540"/>
    </ligand>
</feature>
<reference evidence="7" key="1">
    <citation type="submission" date="2018-05" db="EMBL/GenBank/DDBJ databases">
        <title>Luteimonas pekinense sp. nov., isolated from human Meibomian gland secretions, Beijing, China.</title>
        <authorList>
            <person name="Wen T."/>
            <person name="Bai H."/>
            <person name="Lv H."/>
        </authorList>
    </citation>
    <scope>NUCLEOTIDE SEQUENCE [LARGE SCALE GENOMIC DNA]</scope>
    <source>
        <strain evidence="7">83-4</strain>
    </source>
</reference>
<dbReference type="GO" id="GO:0036055">
    <property type="term" value="F:protein-succinyllysine desuccinylase activity"/>
    <property type="evidence" value="ECO:0007669"/>
    <property type="project" value="UniProtKB-UniRule"/>
</dbReference>
<comment type="similarity">
    <text evidence="3">Belongs to the sirtuin family. Class III subfamily.</text>
</comment>
<keyword evidence="1" id="KW-0808">Transferase</keyword>
<comment type="subcellular location">
    <subcellularLocation>
        <location evidence="3">Cytoplasm</location>
    </subcellularLocation>
</comment>
<dbReference type="Proteomes" id="UP000251842">
    <property type="component" value="Chromosome"/>
</dbReference>
<feature type="binding site" evidence="3">
    <location>
        <begin position="216"/>
        <end position="218"/>
    </location>
    <ligand>
        <name>NAD(+)</name>
        <dbReference type="ChEBI" id="CHEBI:57540"/>
    </ligand>
</feature>
<comment type="function">
    <text evidence="3">NAD-dependent lysine deacetylase and desuccinylase that specifically removes acetyl and succinyl groups on target proteins. Modulates the activities of several proteins which are inactive in their acylated form.</text>
</comment>
<dbReference type="InterPro" id="IPR050134">
    <property type="entry name" value="NAD-dep_sirtuin_deacylases"/>
</dbReference>
<feature type="binding site" evidence="3 4">
    <location>
        <position position="122"/>
    </location>
    <ligand>
        <name>Zn(2+)</name>
        <dbReference type="ChEBI" id="CHEBI:29105"/>
    </ligand>
</feature>
<dbReference type="SUPFAM" id="SSF52467">
    <property type="entry name" value="DHS-like NAD/FAD-binding domain"/>
    <property type="match status" value="1"/>
</dbReference>
<keyword evidence="7" id="KW-1185">Reference proteome</keyword>
<dbReference type="InterPro" id="IPR027546">
    <property type="entry name" value="Sirtuin_class_III"/>
</dbReference>
<dbReference type="OrthoDB" id="9800582at2"/>
<dbReference type="CDD" id="cd01412">
    <property type="entry name" value="SIRT5_Af1_CobB"/>
    <property type="match status" value="1"/>
</dbReference>
<evidence type="ECO:0000313" key="6">
    <source>
        <dbReference type="EMBL" id="AXA84631.1"/>
    </source>
</evidence>
<dbReference type="InterPro" id="IPR026591">
    <property type="entry name" value="Sirtuin_cat_small_dom_sf"/>
</dbReference>
<dbReference type="RefSeq" id="WP_112926844.1">
    <property type="nucleotide sequence ID" value="NZ_CP029556.1"/>
</dbReference>
<keyword evidence="3 4" id="KW-0479">Metal-binding</keyword>
<feature type="binding site" evidence="3">
    <location>
        <position position="234"/>
    </location>
    <ligand>
        <name>NAD(+)</name>
        <dbReference type="ChEBI" id="CHEBI:57540"/>
    </ligand>
</feature>
<dbReference type="InterPro" id="IPR003000">
    <property type="entry name" value="Sirtuin"/>
</dbReference>
<keyword evidence="3" id="KW-0963">Cytoplasm</keyword>
<dbReference type="Pfam" id="PF02146">
    <property type="entry name" value="SIR2"/>
    <property type="match status" value="1"/>
</dbReference>
<dbReference type="PANTHER" id="PTHR11085">
    <property type="entry name" value="NAD-DEPENDENT PROTEIN DEACYLASE SIRTUIN-5, MITOCHONDRIAL-RELATED"/>
    <property type="match status" value="1"/>
</dbReference>
<proteinExistence type="inferred from homology"/>
<evidence type="ECO:0000256" key="3">
    <source>
        <dbReference type="HAMAP-Rule" id="MF_01121"/>
    </source>
</evidence>
<keyword evidence="2 3" id="KW-0520">NAD</keyword>
<comment type="cofactor">
    <cofactor evidence="3">
        <name>Zn(2+)</name>
        <dbReference type="ChEBI" id="CHEBI:29105"/>
    </cofactor>
    <text evidence="3">Binds 1 zinc ion per subunit.</text>
</comment>
<sequence length="248" mass="26299">MDLPEPPRRIVVLTGAGMSAESGIATFRDALTGLWARFDPAELACEDGFRKDPARVWGWYRWRAAQLLGCTPNAGHLGIAALQATHAVTVITQNVDDLHERAGSHSVIHLHGELLHSRCIGCGTTRDPDPIIQNLPVVPGDGRLETPPACDACGEPFRPGVVWFGEALPDAAWQAAVDALQACDLLVVIGTSGLVQPAASLPVLAKRLGVQAIDINPQPTPISDIADAHWPMGAGEGVAKLQAMLAMR</sequence>
<dbReference type="PANTHER" id="PTHR11085:SF10">
    <property type="entry name" value="NAD-DEPENDENT PROTEIN DEACYLASE SIRTUIN-5, MITOCHONDRIAL-RELATED"/>
    <property type="match status" value="1"/>
</dbReference>
<dbReference type="Gene3D" id="3.30.1600.10">
    <property type="entry name" value="SIR2/SIRT2 'Small Domain"/>
    <property type="match status" value="1"/>
</dbReference>
<feature type="binding site" evidence="3">
    <location>
        <position position="63"/>
    </location>
    <ligand>
        <name>substrate</name>
    </ligand>
</feature>
<dbReference type="GO" id="GO:0008270">
    <property type="term" value="F:zinc ion binding"/>
    <property type="evidence" value="ECO:0007669"/>
    <property type="project" value="UniProtKB-UniRule"/>
</dbReference>
<comment type="catalytic activity">
    <reaction evidence="3">
        <text>N(6)-succinyl-L-lysyl-[protein] + NAD(+) + H2O = 2''-O-succinyl-ADP-D-ribose + nicotinamide + L-lysyl-[protein]</text>
        <dbReference type="Rhea" id="RHEA:47668"/>
        <dbReference type="Rhea" id="RHEA-COMP:9752"/>
        <dbReference type="Rhea" id="RHEA-COMP:11877"/>
        <dbReference type="ChEBI" id="CHEBI:15377"/>
        <dbReference type="ChEBI" id="CHEBI:17154"/>
        <dbReference type="ChEBI" id="CHEBI:29969"/>
        <dbReference type="ChEBI" id="CHEBI:57540"/>
        <dbReference type="ChEBI" id="CHEBI:87830"/>
        <dbReference type="ChEBI" id="CHEBI:87832"/>
    </reaction>
</comment>
<dbReference type="GO" id="GO:0070403">
    <property type="term" value="F:NAD+ binding"/>
    <property type="evidence" value="ECO:0007669"/>
    <property type="project" value="UniProtKB-UniRule"/>
</dbReference>
<dbReference type="GO" id="GO:0036054">
    <property type="term" value="F:protein-malonyllysine demalonylase activity"/>
    <property type="evidence" value="ECO:0007669"/>
    <property type="project" value="InterPro"/>
</dbReference>
<evidence type="ECO:0000256" key="2">
    <source>
        <dbReference type="ARBA" id="ARBA00023027"/>
    </source>
</evidence>
<feature type="binding site" evidence="3 4">
    <location>
        <position position="150"/>
    </location>
    <ligand>
        <name>Zn(2+)</name>
        <dbReference type="ChEBI" id="CHEBI:29105"/>
    </ligand>
</feature>